<comment type="function">
    <text evidence="7">Component of the Mediator complex, a coactivator involved in the regulated transcription of nearly all RNA polymerase II-dependent genes. Mediator functions as a bridge to convey information from gene-specific regulatory proteins to the basal RNA polymerase II transcription machinery. Mediator is recruited to promoters by direct interactions with regulatory proteins and serves as a scaffold for the assembly of a functional preinitiation complex with RNA polymerase II and the general transcription factors. May play a role as a target recruitment subunit in E3 ubiquitin-protein ligase complexes and thus in ubiquitination and subsequent proteasomal degradation of target proteins.</text>
</comment>
<dbReference type="Ensembl" id="ENSSSCT00070058937.1">
    <property type="protein sequence ID" value="ENSSSCP00070050152.1"/>
    <property type="gene ID" value="ENSSSCG00070029348.1"/>
</dbReference>
<evidence type="ECO:0000256" key="2">
    <source>
        <dbReference type="ARBA" id="ARBA00005716"/>
    </source>
</evidence>
<proteinExistence type="inferred from homology"/>
<dbReference type="AlphaFoldDB" id="A0A4X1W7K9"/>
<dbReference type="Proteomes" id="UP000314985">
    <property type="component" value="Chromosome 6"/>
</dbReference>
<protein>
    <recommendedName>
        <fullName evidence="8">Mediator of RNA polymerase II transcription subunit 8</fullName>
    </recommendedName>
    <alternativeName>
        <fullName evidence="8">Mediator complex subunit 8</fullName>
    </alternativeName>
</protein>
<feature type="compositionally biased region" description="Polar residues" evidence="10">
    <location>
        <begin position="460"/>
        <end position="472"/>
    </location>
</feature>
<evidence type="ECO:0000256" key="4">
    <source>
        <dbReference type="ARBA" id="ARBA00023159"/>
    </source>
</evidence>
<evidence type="ECO:0000256" key="10">
    <source>
        <dbReference type="SAM" id="MobiDB-lite"/>
    </source>
</evidence>
<keyword evidence="9" id="KW-0175">Coiled coil</keyword>
<keyword evidence="3 8" id="KW-0805">Transcription regulation</keyword>
<comment type="similarity">
    <text evidence="2 8">Belongs to the Mediator complex subunit 8 family.</text>
</comment>
<evidence type="ECO:0000313" key="11">
    <source>
        <dbReference type="Ensembl" id="ENSSSCP00070050152.1"/>
    </source>
</evidence>
<comment type="subcellular location">
    <subcellularLocation>
        <location evidence="1 8">Nucleus</location>
    </subcellularLocation>
</comment>
<dbReference type="PANTHER" id="PTHR13074:SF9">
    <property type="entry name" value="MEDIATOR OF RNA POLYMERASE II TRANSCRIPTION SUBUNIT 8"/>
    <property type="match status" value="1"/>
</dbReference>
<feature type="compositionally biased region" description="Pro residues" evidence="10">
    <location>
        <begin position="40"/>
        <end position="58"/>
    </location>
</feature>
<dbReference type="GO" id="GO:0003712">
    <property type="term" value="F:transcription coregulator activity"/>
    <property type="evidence" value="ECO:0007669"/>
    <property type="project" value="InterPro"/>
</dbReference>
<keyword evidence="6 8" id="KW-0539">Nucleus</keyword>
<evidence type="ECO:0000256" key="5">
    <source>
        <dbReference type="ARBA" id="ARBA00023163"/>
    </source>
</evidence>
<organism evidence="11 12">
    <name type="scientific">Sus scrofa</name>
    <name type="common">Pig</name>
    <dbReference type="NCBI Taxonomy" id="9823"/>
    <lineage>
        <taxon>Eukaryota</taxon>
        <taxon>Metazoa</taxon>
        <taxon>Chordata</taxon>
        <taxon>Craniata</taxon>
        <taxon>Vertebrata</taxon>
        <taxon>Euteleostomi</taxon>
        <taxon>Mammalia</taxon>
        <taxon>Eutheria</taxon>
        <taxon>Laurasiatheria</taxon>
        <taxon>Artiodactyla</taxon>
        <taxon>Suina</taxon>
        <taxon>Suidae</taxon>
        <taxon>Sus</taxon>
    </lineage>
</organism>
<keyword evidence="4 8" id="KW-0010">Activator</keyword>
<dbReference type="Pfam" id="PF10232">
    <property type="entry name" value="Med8"/>
    <property type="match status" value="1"/>
</dbReference>
<accession>A0A4X1W7K9</accession>
<evidence type="ECO:0000256" key="6">
    <source>
        <dbReference type="ARBA" id="ARBA00023242"/>
    </source>
</evidence>
<feature type="region of interest" description="Disordered" evidence="10">
    <location>
        <begin position="340"/>
        <end position="361"/>
    </location>
</feature>
<feature type="compositionally biased region" description="Gly residues" evidence="10">
    <location>
        <begin position="347"/>
        <end position="356"/>
    </location>
</feature>
<keyword evidence="5 8" id="KW-0804">Transcription</keyword>
<evidence type="ECO:0000256" key="7">
    <source>
        <dbReference type="ARBA" id="ARBA00025248"/>
    </source>
</evidence>
<sequence>MQLPGLRGDPRRPQTGGGHGRTRPPAPPPRISGTSAAPARPSPPAPGAPRPSHSPPAPARAREALLLVTPDPAASRPKEPETNGRIESQLSDWLTWKPEKEVVDATSAPAMQVRTGLALVTATQRRGTGTESGLEKREEKQLEASLDALLSQVADLKNSLGSFIYKLENEYDRLTWPSVLDSFALLSGQLNTLNKVLKHEKTPLFRNQVIIPLVLSPDRDEDLMVCITRADTVLEQKRQTEGRVPVFSHEVVPDHLRTKPDPEVEEQEKQLTTDAARIGADAAQKQIQSLNKMCSNLLEKISKEERESEGGGLRPNKQTFNPADTNALVAAVAFGKGLSNWRPSGSSGPGQPGQPGAGTVLAGASGLQQVQMAGAPSQQQPMLSGVQMAQAGQPGKMPSGIKTNIKSASMHPYQREGTDGEITASPLALARLTRGLNSHRATSPLDEHTVASKPPPLLNSARTPTILQSVLG</sequence>
<gene>
    <name evidence="8 11" type="primary">MED8</name>
</gene>
<evidence type="ECO:0000256" key="3">
    <source>
        <dbReference type="ARBA" id="ARBA00023015"/>
    </source>
</evidence>
<evidence type="ECO:0000256" key="1">
    <source>
        <dbReference type="ARBA" id="ARBA00004123"/>
    </source>
</evidence>
<dbReference type="GO" id="GO:0006357">
    <property type="term" value="P:regulation of transcription by RNA polymerase II"/>
    <property type="evidence" value="ECO:0007669"/>
    <property type="project" value="InterPro"/>
</dbReference>
<evidence type="ECO:0000256" key="9">
    <source>
        <dbReference type="SAM" id="Coils"/>
    </source>
</evidence>
<name>A0A4X1W7K9_PIG</name>
<comment type="subunit">
    <text evidence="8">Component of the Mediator complex, which is composed of MED1, MED4, MED6, MED7, MED8, MED9, MED10, MED11, MED12, MED13, MED13L, MED14, MED15, MED16, MED17, MED18, MED19, MED20, MED21, MED22, MED23, MED24, MED25, MED26, MED27, MED29, MED30, MED31, CCNC, CDK8 and CDC2L6/CDK11. The MED12, MED13, CCNC and CDK8 subunits form a distinct module termed the CDK8 module. Mediator containing the CDK8 module is less active than Mediator lacking this module in supporting transcriptional activation. Individual preparations of the Mediator complex lacking one or more distinct subunits have been variously termed ARC, CRSP, DRIP, PC2, SMCC and TRAP.</text>
</comment>
<evidence type="ECO:0000313" key="12">
    <source>
        <dbReference type="Proteomes" id="UP000314985"/>
    </source>
</evidence>
<feature type="region of interest" description="Disordered" evidence="10">
    <location>
        <begin position="1"/>
        <end position="90"/>
    </location>
</feature>
<reference evidence="11" key="2">
    <citation type="submission" date="2025-08" db="UniProtKB">
        <authorList>
            <consortium name="Ensembl"/>
        </authorList>
    </citation>
    <scope>IDENTIFICATION</scope>
</reference>
<feature type="region of interest" description="Disordered" evidence="10">
    <location>
        <begin position="440"/>
        <end position="472"/>
    </location>
</feature>
<dbReference type="GO" id="GO:0016592">
    <property type="term" value="C:mediator complex"/>
    <property type="evidence" value="ECO:0007669"/>
    <property type="project" value="InterPro"/>
</dbReference>
<reference evidence="11 12" key="1">
    <citation type="submission" date="2017-08" db="EMBL/GenBank/DDBJ databases">
        <title>USMARCv1.0.</title>
        <authorList>
            <person name="Hannum G.I."/>
            <person name="Koren S."/>
            <person name="Schroeder S.G."/>
            <person name="Chin S.C."/>
            <person name="Nonneman D.J."/>
            <person name="Becker S.A."/>
            <person name="Rosen B.D."/>
            <person name="Bickhart D.M."/>
            <person name="Putnam N.H."/>
            <person name="Green R.E."/>
            <person name="Tuggle C.K."/>
            <person name="Liu H."/>
            <person name="Rohrer G.A."/>
            <person name="Warr A."/>
            <person name="Hall R."/>
            <person name="Kim K."/>
            <person name="Hume D.A."/>
            <person name="Talbot R."/>
            <person name="Chow W."/>
            <person name="Howe K."/>
            <person name="Schwartz A.S."/>
            <person name="Watson M."/>
            <person name="Archibald A.L."/>
            <person name="Phillippy A.M."/>
            <person name="Smith T.P.L."/>
        </authorList>
    </citation>
    <scope>NUCLEOTIDE SEQUENCE [LARGE SCALE GENOMIC DNA]</scope>
</reference>
<dbReference type="InterPro" id="IPR019364">
    <property type="entry name" value="Mediatior_Med8_fun/met"/>
</dbReference>
<dbReference type="PANTHER" id="PTHR13074">
    <property type="entry name" value="MEDIATOR OF RNA POLYMERASE II TRANSCRIPTION SUBUNIT 8"/>
    <property type="match status" value="1"/>
</dbReference>
<feature type="coiled-coil region" evidence="9">
    <location>
        <begin position="280"/>
        <end position="307"/>
    </location>
</feature>
<evidence type="ECO:0000256" key="8">
    <source>
        <dbReference type="RuleBase" id="RU364144"/>
    </source>
</evidence>